<evidence type="ECO:0000256" key="8">
    <source>
        <dbReference type="RuleBase" id="RU361233"/>
    </source>
</evidence>
<dbReference type="Pfam" id="PF04535">
    <property type="entry name" value="CASP_dom"/>
    <property type="match status" value="1"/>
</dbReference>
<keyword evidence="6 8" id="KW-1133">Transmembrane helix</keyword>
<evidence type="ECO:0000259" key="9">
    <source>
        <dbReference type="Pfam" id="PF04535"/>
    </source>
</evidence>
<evidence type="ECO:0000313" key="10">
    <source>
        <dbReference type="EMBL" id="KAG6412359.1"/>
    </source>
</evidence>
<dbReference type="OrthoDB" id="1904499at2759"/>
<feature type="domain" description="Casparian strip membrane protein" evidence="9">
    <location>
        <begin position="24"/>
        <end position="164"/>
    </location>
</feature>
<dbReference type="Proteomes" id="UP000298416">
    <property type="component" value="Unassembled WGS sequence"/>
</dbReference>
<gene>
    <name evidence="10" type="ORF">SASPL_125036</name>
</gene>
<evidence type="ECO:0000256" key="1">
    <source>
        <dbReference type="ARBA" id="ARBA00004651"/>
    </source>
</evidence>
<protein>
    <recommendedName>
        <fullName evidence="8">CASP-like protein</fullName>
    </recommendedName>
</protein>
<comment type="subcellular location">
    <subcellularLocation>
        <location evidence="1 8">Cell membrane</location>
        <topology evidence="1 8">Multi-pass membrane protein</topology>
    </subcellularLocation>
</comment>
<evidence type="ECO:0000313" key="11">
    <source>
        <dbReference type="Proteomes" id="UP000298416"/>
    </source>
</evidence>
<keyword evidence="5 8" id="KW-0812">Transmembrane</keyword>
<feature type="transmembrane region" description="Helical" evidence="8">
    <location>
        <begin position="103"/>
        <end position="128"/>
    </location>
</feature>
<proteinExistence type="inferred from homology"/>
<feature type="transmembrane region" description="Helical" evidence="8">
    <location>
        <begin position="21"/>
        <end position="45"/>
    </location>
</feature>
<keyword evidence="7 8" id="KW-0472">Membrane</keyword>
<evidence type="ECO:0000256" key="4">
    <source>
        <dbReference type="ARBA" id="ARBA00022475"/>
    </source>
</evidence>
<evidence type="ECO:0000256" key="2">
    <source>
        <dbReference type="ARBA" id="ARBA00007651"/>
    </source>
</evidence>
<comment type="subunit">
    <text evidence="3 8">Homodimer and heterodimers.</text>
</comment>
<feature type="transmembrane region" description="Helical" evidence="8">
    <location>
        <begin position="154"/>
        <end position="174"/>
    </location>
</feature>
<evidence type="ECO:0000256" key="3">
    <source>
        <dbReference type="ARBA" id="ARBA00011489"/>
    </source>
</evidence>
<reference evidence="10" key="2">
    <citation type="submission" date="2020-08" db="EMBL/GenBank/DDBJ databases">
        <title>Plant Genome Project.</title>
        <authorList>
            <person name="Zhang R.-G."/>
        </authorList>
    </citation>
    <scope>NUCLEOTIDE SEQUENCE</scope>
    <source>
        <strain evidence="10">Huo1</strain>
        <tissue evidence="10">Leaf</tissue>
    </source>
</reference>
<organism evidence="10">
    <name type="scientific">Salvia splendens</name>
    <name type="common">Scarlet sage</name>
    <dbReference type="NCBI Taxonomy" id="180675"/>
    <lineage>
        <taxon>Eukaryota</taxon>
        <taxon>Viridiplantae</taxon>
        <taxon>Streptophyta</taxon>
        <taxon>Embryophyta</taxon>
        <taxon>Tracheophyta</taxon>
        <taxon>Spermatophyta</taxon>
        <taxon>Magnoliopsida</taxon>
        <taxon>eudicotyledons</taxon>
        <taxon>Gunneridae</taxon>
        <taxon>Pentapetalae</taxon>
        <taxon>asterids</taxon>
        <taxon>lamiids</taxon>
        <taxon>Lamiales</taxon>
        <taxon>Lamiaceae</taxon>
        <taxon>Nepetoideae</taxon>
        <taxon>Mentheae</taxon>
        <taxon>Salviinae</taxon>
        <taxon>Salvia</taxon>
        <taxon>Salvia subgen. Calosphace</taxon>
        <taxon>core Calosphace</taxon>
    </lineage>
</organism>
<dbReference type="EMBL" id="PNBA02000009">
    <property type="protein sequence ID" value="KAG6412359.1"/>
    <property type="molecule type" value="Genomic_DNA"/>
</dbReference>
<accession>A0A8X8XGX0</accession>
<sequence>MATTTAAEKSLPIPPLKTHKLFFLSQISLRLFAAAATLAATWIMLTAKQTSVVFGIQVNARYTYSPTFKFFAYTNLIVCALTILSLLFAYIGNKAVDPAYYFYIFLHDLMVTMLLMAACAAATAVGYVGKYGNSHAGWVAICGYFGKFCHKATAASSVSYLALVVYLILTVLSANKARHIVV</sequence>
<evidence type="ECO:0000256" key="5">
    <source>
        <dbReference type="ARBA" id="ARBA00022692"/>
    </source>
</evidence>
<feature type="transmembrane region" description="Helical" evidence="8">
    <location>
        <begin position="70"/>
        <end position="91"/>
    </location>
</feature>
<dbReference type="PANTHER" id="PTHR36488:SF8">
    <property type="entry name" value="CASP-LIKE PROTEIN 1U1"/>
    <property type="match status" value="1"/>
</dbReference>
<keyword evidence="11" id="KW-1185">Reference proteome</keyword>
<evidence type="ECO:0000256" key="6">
    <source>
        <dbReference type="ARBA" id="ARBA00022989"/>
    </source>
</evidence>
<dbReference type="InterPro" id="IPR006459">
    <property type="entry name" value="CASP/CASPL"/>
</dbReference>
<dbReference type="NCBIfam" id="TIGR01569">
    <property type="entry name" value="A_tha_TIGR01569"/>
    <property type="match status" value="1"/>
</dbReference>
<evidence type="ECO:0000256" key="7">
    <source>
        <dbReference type="ARBA" id="ARBA00023136"/>
    </source>
</evidence>
<keyword evidence="4 8" id="KW-1003">Cell membrane</keyword>
<name>A0A8X8XGX0_SALSN</name>
<comment type="similarity">
    <text evidence="2 8">Belongs to the Casparian strip membrane proteins (CASP) family.</text>
</comment>
<dbReference type="GO" id="GO:0005886">
    <property type="term" value="C:plasma membrane"/>
    <property type="evidence" value="ECO:0007669"/>
    <property type="project" value="UniProtKB-SubCell"/>
</dbReference>
<dbReference type="PANTHER" id="PTHR36488">
    <property type="entry name" value="CASP-LIKE PROTEIN 1U1"/>
    <property type="match status" value="1"/>
</dbReference>
<dbReference type="InterPro" id="IPR006702">
    <property type="entry name" value="CASP_dom"/>
</dbReference>
<comment type="caution">
    <text evidence="10">The sequence shown here is derived from an EMBL/GenBank/DDBJ whole genome shotgun (WGS) entry which is preliminary data.</text>
</comment>
<reference evidence="10" key="1">
    <citation type="submission" date="2018-01" db="EMBL/GenBank/DDBJ databases">
        <authorList>
            <person name="Mao J.F."/>
        </authorList>
    </citation>
    <scope>NUCLEOTIDE SEQUENCE</scope>
    <source>
        <strain evidence="10">Huo1</strain>
        <tissue evidence="10">Leaf</tissue>
    </source>
</reference>
<dbReference type="InterPro" id="IPR044173">
    <property type="entry name" value="CASPL"/>
</dbReference>
<dbReference type="AlphaFoldDB" id="A0A8X8XGX0"/>